<dbReference type="GO" id="GO:0005634">
    <property type="term" value="C:nucleus"/>
    <property type="evidence" value="ECO:0007669"/>
    <property type="project" value="UniProtKB-SubCell"/>
</dbReference>
<dbReference type="InterPro" id="IPR036864">
    <property type="entry name" value="Zn2-C6_fun-type_DNA-bd_sf"/>
</dbReference>
<keyword evidence="6" id="KW-1185">Reference proteome</keyword>
<feature type="domain" description="Zn(2)-C6 fungal-type" evidence="4">
    <location>
        <begin position="25"/>
        <end position="55"/>
    </location>
</feature>
<organism evidence="5 6">
    <name type="scientific">Lineolata rhizophorae</name>
    <dbReference type="NCBI Taxonomy" id="578093"/>
    <lineage>
        <taxon>Eukaryota</taxon>
        <taxon>Fungi</taxon>
        <taxon>Dikarya</taxon>
        <taxon>Ascomycota</taxon>
        <taxon>Pezizomycotina</taxon>
        <taxon>Dothideomycetes</taxon>
        <taxon>Dothideomycetes incertae sedis</taxon>
        <taxon>Lineolatales</taxon>
        <taxon>Lineolataceae</taxon>
        <taxon>Lineolata</taxon>
    </lineage>
</organism>
<evidence type="ECO:0000313" key="5">
    <source>
        <dbReference type="EMBL" id="KAF2456626.1"/>
    </source>
</evidence>
<dbReference type="GO" id="GO:0008270">
    <property type="term" value="F:zinc ion binding"/>
    <property type="evidence" value="ECO:0007669"/>
    <property type="project" value="InterPro"/>
</dbReference>
<protein>
    <submittedName>
        <fullName evidence="5">Fungal-specific transcription factor domain-containing protein</fullName>
    </submittedName>
</protein>
<dbReference type="Pfam" id="PF00172">
    <property type="entry name" value="Zn_clus"/>
    <property type="match status" value="1"/>
</dbReference>
<dbReference type="PANTHER" id="PTHR37534">
    <property type="entry name" value="TRANSCRIPTIONAL ACTIVATOR PROTEIN UGA3"/>
    <property type="match status" value="1"/>
</dbReference>
<dbReference type="PANTHER" id="PTHR37534:SF12">
    <property type="entry name" value="ZN(2)-C6 FUNGAL-TYPE DOMAIN-CONTAINING PROTEIN"/>
    <property type="match status" value="1"/>
</dbReference>
<dbReference type="PROSITE" id="PS00463">
    <property type="entry name" value="ZN2_CY6_FUNGAL_1"/>
    <property type="match status" value="1"/>
</dbReference>
<gene>
    <name evidence="5" type="ORF">BDY21DRAFT_287108</name>
</gene>
<evidence type="ECO:0000313" key="6">
    <source>
        <dbReference type="Proteomes" id="UP000799766"/>
    </source>
</evidence>
<dbReference type="PROSITE" id="PS50048">
    <property type="entry name" value="ZN2_CY6_FUNGAL_2"/>
    <property type="match status" value="1"/>
</dbReference>
<evidence type="ECO:0000256" key="1">
    <source>
        <dbReference type="ARBA" id="ARBA00004123"/>
    </source>
</evidence>
<evidence type="ECO:0000256" key="3">
    <source>
        <dbReference type="SAM" id="MobiDB-lite"/>
    </source>
</evidence>
<reference evidence="5" key="1">
    <citation type="journal article" date="2020" name="Stud. Mycol.">
        <title>101 Dothideomycetes genomes: a test case for predicting lifestyles and emergence of pathogens.</title>
        <authorList>
            <person name="Haridas S."/>
            <person name="Albert R."/>
            <person name="Binder M."/>
            <person name="Bloem J."/>
            <person name="Labutti K."/>
            <person name="Salamov A."/>
            <person name="Andreopoulos B."/>
            <person name="Baker S."/>
            <person name="Barry K."/>
            <person name="Bills G."/>
            <person name="Bluhm B."/>
            <person name="Cannon C."/>
            <person name="Castanera R."/>
            <person name="Culley D."/>
            <person name="Daum C."/>
            <person name="Ezra D."/>
            <person name="Gonzalez J."/>
            <person name="Henrissat B."/>
            <person name="Kuo A."/>
            <person name="Liang C."/>
            <person name="Lipzen A."/>
            <person name="Lutzoni F."/>
            <person name="Magnuson J."/>
            <person name="Mondo S."/>
            <person name="Nolan M."/>
            <person name="Ohm R."/>
            <person name="Pangilinan J."/>
            <person name="Park H.-J."/>
            <person name="Ramirez L."/>
            <person name="Alfaro M."/>
            <person name="Sun H."/>
            <person name="Tritt A."/>
            <person name="Yoshinaga Y."/>
            <person name="Zwiers L.-H."/>
            <person name="Turgeon B."/>
            <person name="Goodwin S."/>
            <person name="Spatafora J."/>
            <person name="Crous P."/>
            <person name="Grigoriev I."/>
        </authorList>
    </citation>
    <scope>NUCLEOTIDE SEQUENCE</scope>
    <source>
        <strain evidence="5">ATCC 16933</strain>
    </source>
</reference>
<evidence type="ECO:0000256" key="2">
    <source>
        <dbReference type="ARBA" id="ARBA00023242"/>
    </source>
</evidence>
<dbReference type="EMBL" id="MU001682">
    <property type="protein sequence ID" value="KAF2456626.1"/>
    <property type="molecule type" value="Genomic_DNA"/>
</dbReference>
<dbReference type="OrthoDB" id="5294180at2759"/>
<dbReference type="Pfam" id="PF11951">
    <property type="entry name" value="Fungal_trans_2"/>
    <property type="match status" value="1"/>
</dbReference>
<keyword evidence="2" id="KW-0539">Nucleus</keyword>
<dbReference type="AlphaFoldDB" id="A0A6A6NXZ8"/>
<name>A0A6A6NXZ8_9PEZI</name>
<dbReference type="Proteomes" id="UP000799766">
    <property type="component" value="Unassembled WGS sequence"/>
</dbReference>
<dbReference type="InterPro" id="IPR001138">
    <property type="entry name" value="Zn2Cys6_DnaBD"/>
</dbReference>
<accession>A0A6A6NXZ8</accession>
<comment type="subcellular location">
    <subcellularLocation>
        <location evidence="1">Nucleus</location>
    </subcellularLocation>
</comment>
<proteinExistence type="predicted"/>
<sequence>MAAPANSSNSKQQTASKMHRRSRTGCFTCRLRRKKCDEGKPGCRACKNLGLKCEYKRPMWWSNNEQRRHQKEVIKNIIKRTKLSEKSAQVVPMSSHTPPSLCHSLPTSDTFSDGIANTRAVSVESQLSMENGFHGMATPDMFSGNGMFAAPFPSTYPGYPQLPPYEVDIKTERQTFVNDIPLRRDSSISSFSTFQAPTHSGIAFQGDNWIQQDYFESRRESFAEEPLDFNFFEFNHGPLTPSHQSLIQVDDCDRHLLDHFIDHVLRLIFPILEVNQHGSARSDVVLPALESNKCYLHCCLSMSAQHLKATERIQGEQIDNDILRHRYATISELCAALNRDTDHMQILEATLGMIFFQCSVGRPDDTLADIPWHHHFQAATELVQKLELPQMLVNLNSTSGQPPFNMTLASWIDILGATMLGRAPVFADTYRDKNLARSPAGLLELMGCDDKVMFLISEIACLEALKLEGMDDVALCNLIKQLGDQISFTENESGPVDNVYSSTGAIRPKQLCWNMTAVFRIAARIYLCSLVPDFDRQAPSITNLVAQLSEAMDFIPTGPDGFDRSLVWPLLMAGSIATPGSPFRVMLNERISRLGEAAEFGSFGRVKELLKDVWRVNDDALARGDKQNVHWRDVMRQKGWDFLLI</sequence>
<dbReference type="InterPro" id="IPR021858">
    <property type="entry name" value="Fun_TF"/>
</dbReference>
<dbReference type="GO" id="GO:0000981">
    <property type="term" value="F:DNA-binding transcription factor activity, RNA polymerase II-specific"/>
    <property type="evidence" value="ECO:0007669"/>
    <property type="project" value="InterPro"/>
</dbReference>
<dbReference type="CDD" id="cd00067">
    <property type="entry name" value="GAL4"/>
    <property type="match status" value="1"/>
</dbReference>
<dbReference type="Gene3D" id="4.10.240.10">
    <property type="entry name" value="Zn(2)-C6 fungal-type DNA-binding domain"/>
    <property type="match status" value="1"/>
</dbReference>
<evidence type="ECO:0000259" key="4">
    <source>
        <dbReference type="PROSITE" id="PS50048"/>
    </source>
</evidence>
<dbReference type="SMART" id="SM00066">
    <property type="entry name" value="GAL4"/>
    <property type="match status" value="1"/>
</dbReference>
<feature type="region of interest" description="Disordered" evidence="3">
    <location>
        <begin position="85"/>
        <end position="104"/>
    </location>
</feature>
<dbReference type="SUPFAM" id="SSF57701">
    <property type="entry name" value="Zn2/Cys6 DNA-binding domain"/>
    <property type="match status" value="1"/>
</dbReference>